<evidence type="ECO:0000313" key="2">
    <source>
        <dbReference type="Proteomes" id="UP001147752"/>
    </source>
</evidence>
<comment type="caution">
    <text evidence="1">The sequence shown here is derived from an EMBL/GenBank/DDBJ whole genome shotgun (WGS) entry which is preliminary data.</text>
</comment>
<evidence type="ECO:0008006" key="3">
    <source>
        <dbReference type="Google" id="ProtNLM"/>
    </source>
</evidence>
<dbReference type="PANTHER" id="PTHR47784:SF5">
    <property type="entry name" value="STEROL UPTAKE CONTROL PROTEIN 2"/>
    <property type="match status" value="1"/>
</dbReference>
<dbReference type="Proteomes" id="UP001147752">
    <property type="component" value="Unassembled WGS sequence"/>
</dbReference>
<proteinExistence type="predicted"/>
<dbReference type="OrthoDB" id="3546279at2759"/>
<reference evidence="1" key="1">
    <citation type="submission" date="2022-12" db="EMBL/GenBank/DDBJ databases">
        <authorList>
            <person name="Petersen C."/>
        </authorList>
    </citation>
    <scope>NUCLEOTIDE SEQUENCE</scope>
    <source>
        <strain evidence="1">IBT 3081</strain>
    </source>
</reference>
<protein>
    <recommendedName>
        <fullName evidence="3">Transcription factor domain-containing protein</fullName>
    </recommendedName>
</protein>
<dbReference type="EMBL" id="JAPZBT010000002">
    <property type="protein sequence ID" value="KAJ5374334.1"/>
    <property type="molecule type" value="Genomic_DNA"/>
</dbReference>
<dbReference type="RefSeq" id="XP_056580320.1">
    <property type="nucleotide sequence ID" value="XM_056724070.1"/>
</dbReference>
<dbReference type="GeneID" id="81463253"/>
<dbReference type="AlphaFoldDB" id="A0A9W9VB86"/>
<evidence type="ECO:0000313" key="1">
    <source>
        <dbReference type="EMBL" id="KAJ5374334.1"/>
    </source>
</evidence>
<keyword evidence="2" id="KW-1185">Reference proteome</keyword>
<dbReference type="PANTHER" id="PTHR47784">
    <property type="entry name" value="STEROL UPTAKE CONTROL PROTEIN 2"/>
    <property type="match status" value="1"/>
</dbReference>
<dbReference type="InterPro" id="IPR053157">
    <property type="entry name" value="Sterol_Uptake_Regulator"/>
</dbReference>
<gene>
    <name evidence="1" type="ORF">N7517_006340</name>
</gene>
<organism evidence="1 2">
    <name type="scientific">Penicillium concentricum</name>
    <dbReference type="NCBI Taxonomy" id="293559"/>
    <lineage>
        <taxon>Eukaryota</taxon>
        <taxon>Fungi</taxon>
        <taxon>Dikarya</taxon>
        <taxon>Ascomycota</taxon>
        <taxon>Pezizomycotina</taxon>
        <taxon>Eurotiomycetes</taxon>
        <taxon>Eurotiomycetidae</taxon>
        <taxon>Eurotiales</taxon>
        <taxon>Aspergillaceae</taxon>
        <taxon>Penicillium</taxon>
    </lineage>
</organism>
<sequence>MANIIEDTKEWRIWSKDVPSLAFLGRPLNPVIDLLLATSALHLESLNPNDPSLKLASSYDLSSGLEKFKNMLSQANEENSPMLLTSSVLVALSVLHSRQEQSFGAHYSFPTDWFRAFQGVGSVAWITRAWIQNSRFEPLLLEKESPLPCGVNTNFFAELLSGLDINSIVPKETAAYELAVGHLGWSYGCHMAGEQMSIVRKKILSFPAIVPARYIELLEAEDPRALAITAYFFGLTAVLNEVWWIRGVARREILGIMALVPEEWKWAMTWQLLQISCDFEAPR</sequence>
<accession>A0A9W9VB86</accession>
<name>A0A9W9VB86_9EURO</name>
<reference evidence="1" key="2">
    <citation type="journal article" date="2023" name="IMA Fungus">
        <title>Comparative genomic study of the Penicillium genus elucidates a diverse pangenome and 15 lateral gene transfer events.</title>
        <authorList>
            <person name="Petersen C."/>
            <person name="Sorensen T."/>
            <person name="Nielsen M.R."/>
            <person name="Sondergaard T.E."/>
            <person name="Sorensen J.L."/>
            <person name="Fitzpatrick D.A."/>
            <person name="Frisvad J.C."/>
            <person name="Nielsen K.L."/>
        </authorList>
    </citation>
    <scope>NUCLEOTIDE SEQUENCE</scope>
    <source>
        <strain evidence="1">IBT 3081</strain>
    </source>
</reference>
<dbReference type="GO" id="GO:0001228">
    <property type="term" value="F:DNA-binding transcription activator activity, RNA polymerase II-specific"/>
    <property type="evidence" value="ECO:0007669"/>
    <property type="project" value="TreeGrafter"/>
</dbReference>